<accession>A0A4Z2GCW5</accession>
<organism evidence="2 3">
    <name type="scientific">Liparis tanakae</name>
    <name type="common">Tanaka's snailfish</name>
    <dbReference type="NCBI Taxonomy" id="230148"/>
    <lineage>
        <taxon>Eukaryota</taxon>
        <taxon>Metazoa</taxon>
        <taxon>Chordata</taxon>
        <taxon>Craniata</taxon>
        <taxon>Vertebrata</taxon>
        <taxon>Euteleostomi</taxon>
        <taxon>Actinopterygii</taxon>
        <taxon>Neopterygii</taxon>
        <taxon>Teleostei</taxon>
        <taxon>Neoteleostei</taxon>
        <taxon>Acanthomorphata</taxon>
        <taxon>Eupercaria</taxon>
        <taxon>Perciformes</taxon>
        <taxon>Cottioidei</taxon>
        <taxon>Cottales</taxon>
        <taxon>Liparidae</taxon>
        <taxon>Liparis</taxon>
    </lineage>
</organism>
<gene>
    <name evidence="2" type="ORF">EYF80_038389</name>
</gene>
<feature type="compositionally biased region" description="Basic and acidic residues" evidence="1">
    <location>
        <begin position="129"/>
        <end position="139"/>
    </location>
</feature>
<evidence type="ECO:0000313" key="3">
    <source>
        <dbReference type="Proteomes" id="UP000314294"/>
    </source>
</evidence>
<reference evidence="2 3" key="1">
    <citation type="submission" date="2019-03" db="EMBL/GenBank/DDBJ databases">
        <title>First draft genome of Liparis tanakae, snailfish: a comprehensive survey of snailfish specific genes.</title>
        <authorList>
            <person name="Kim W."/>
            <person name="Song I."/>
            <person name="Jeong J.-H."/>
            <person name="Kim D."/>
            <person name="Kim S."/>
            <person name="Ryu S."/>
            <person name="Song J.Y."/>
            <person name="Lee S.K."/>
        </authorList>
    </citation>
    <scope>NUCLEOTIDE SEQUENCE [LARGE SCALE GENOMIC DNA]</scope>
    <source>
        <tissue evidence="2">Muscle</tissue>
    </source>
</reference>
<evidence type="ECO:0000256" key="1">
    <source>
        <dbReference type="SAM" id="MobiDB-lite"/>
    </source>
</evidence>
<keyword evidence="3" id="KW-1185">Reference proteome</keyword>
<sequence length="328" mass="33817">MRKAGAPPPPVCYLAFVEPRAIVVPIRLGTSGPPPPRQARAIWAAVALLPDPGKPCPESLGPGTGTVYPRRAADGRRSKVSTFSYVLFCLPGISSGVSAGWPARPSDRGVAASSSRDAHLLAEPPPPYHRSESAGERVRGATAASPISGSSPARTSLMVLERLTTSLISAMSLSLRAHSSPLLPTDPGRPPAPPPPAPILLLLFLLRLGDGPLAVASGVEEEGKSCEAWLLCRLCRASMARCTVASRTRQLCFLSRVLGPGVPGSRSLVGPRAWGKEWAWAWGGGGVGAGSGLEAGEGDRGGTGEPGSGPCLGSTLIMCLMHSRPAGL</sequence>
<name>A0A4Z2GCW5_9TELE</name>
<dbReference type="AlphaFoldDB" id="A0A4Z2GCW5"/>
<comment type="caution">
    <text evidence="2">The sequence shown here is derived from an EMBL/GenBank/DDBJ whole genome shotgun (WGS) entry which is preliminary data.</text>
</comment>
<protein>
    <submittedName>
        <fullName evidence="2">Uncharacterized protein</fullName>
    </submittedName>
</protein>
<feature type="region of interest" description="Disordered" evidence="1">
    <location>
        <begin position="100"/>
        <end position="149"/>
    </location>
</feature>
<dbReference type="EMBL" id="SRLO01000583">
    <property type="protein sequence ID" value="TNN51416.1"/>
    <property type="molecule type" value="Genomic_DNA"/>
</dbReference>
<evidence type="ECO:0000313" key="2">
    <source>
        <dbReference type="EMBL" id="TNN51416.1"/>
    </source>
</evidence>
<proteinExistence type="predicted"/>
<dbReference type="Proteomes" id="UP000314294">
    <property type="component" value="Unassembled WGS sequence"/>
</dbReference>